<dbReference type="Gene3D" id="3.40.50.2020">
    <property type="match status" value="1"/>
</dbReference>
<dbReference type="RefSeq" id="WP_256698489.1">
    <property type="nucleotide sequence ID" value="NZ_JANIES010000002.1"/>
</dbReference>
<sequence length="221" mass="24241">MSTLPNVHVLPDSAWLSHLHLSMRNRSANLNTFTHHANQVIRLLLQSAAQHLPYSDETVTTPIGDPFTGKALVRDVCGVSVIRAGESMESEFRAMFPHQPIGKILIQRDKESKLPHYLYSHLPAGIAGMSVMLFEPMLATGGSLLKAIDILKESGVAIENMIVVNVLASPAGIQRLVETWPDLTIITSSIEKGMTDSAFMRPGIGDFGDRYFGTYPGVHHE</sequence>
<dbReference type="Proteomes" id="UP001300015">
    <property type="component" value="Unassembled WGS sequence"/>
</dbReference>
<dbReference type="Pfam" id="PF14681">
    <property type="entry name" value="UPRTase"/>
    <property type="match status" value="1"/>
</dbReference>
<dbReference type="GO" id="GO:0004845">
    <property type="term" value="F:uracil phosphoribosyltransferase activity"/>
    <property type="evidence" value="ECO:0007669"/>
    <property type="project" value="UniProtKB-EC"/>
</dbReference>
<proteinExistence type="predicted"/>
<accession>A0ABT1VQ87</accession>
<evidence type="ECO:0000313" key="2">
    <source>
        <dbReference type="EMBL" id="MCQ8229716.1"/>
    </source>
</evidence>
<feature type="domain" description="Phosphoribosyltransferase" evidence="1">
    <location>
        <begin position="12"/>
        <end position="214"/>
    </location>
</feature>
<dbReference type="SUPFAM" id="SSF53271">
    <property type="entry name" value="PRTase-like"/>
    <property type="match status" value="1"/>
</dbReference>
<keyword evidence="2" id="KW-0328">Glycosyltransferase</keyword>
<reference evidence="2 3" key="1">
    <citation type="submission" date="2022-07" db="EMBL/GenBank/DDBJ databases">
        <title>Pantoea trifolii sp. nov. isolated from root nodules of Trifolium rubens.</title>
        <authorList>
            <person name="Kalita M."/>
            <person name="Wdowiak-Wrobel S."/>
            <person name="Marek-Kozaczuk M."/>
            <person name="Palusinska-Szysz M."/>
            <person name="Sokolowski W."/>
            <person name="Coutinho T."/>
            <person name="Hlahane L."/>
        </authorList>
    </citation>
    <scope>NUCLEOTIDE SEQUENCE [LARGE SCALE GENOMIC DNA]</scope>
    <source>
        <strain evidence="2 3">MMK2</strain>
    </source>
</reference>
<keyword evidence="2" id="KW-0808">Transferase</keyword>
<dbReference type="CDD" id="cd06223">
    <property type="entry name" value="PRTases_typeI"/>
    <property type="match status" value="1"/>
</dbReference>
<organism evidence="2 3">
    <name type="scientific">Pantoea trifolii</name>
    <dbReference type="NCBI Taxonomy" id="2968030"/>
    <lineage>
        <taxon>Bacteria</taxon>
        <taxon>Pseudomonadati</taxon>
        <taxon>Pseudomonadota</taxon>
        <taxon>Gammaproteobacteria</taxon>
        <taxon>Enterobacterales</taxon>
        <taxon>Erwiniaceae</taxon>
        <taxon>Pantoea</taxon>
    </lineage>
</organism>
<evidence type="ECO:0000313" key="3">
    <source>
        <dbReference type="Proteomes" id="UP001300015"/>
    </source>
</evidence>
<dbReference type="InterPro" id="IPR029057">
    <property type="entry name" value="PRTase-like"/>
</dbReference>
<dbReference type="EC" id="2.4.2.9" evidence="2"/>
<comment type="caution">
    <text evidence="2">The sequence shown here is derived from an EMBL/GenBank/DDBJ whole genome shotgun (WGS) entry which is preliminary data.</text>
</comment>
<gene>
    <name evidence="2" type="primary">upp</name>
    <name evidence="2" type="ORF">NQH49_19870</name>
</gene>
<evidence type="ECO:0000259" key="1">
    <source>
        <dbReference type="Pfam" id="PF14681"/>
    </source>
</evidence>
<name>A0ABT1VQ87_9GAMM</name>
<dbReference type="InterPro" id="IPR000836">
    <property type="entry name" value="PRTase_dom"/>
</dbReference>
<keyword evidence="3" id="KW-1185">Reference proteome</keyword>
<dbReference type="NCBIfam" id="NF001097">
    <property type="entry name" value="PRK00129.1"/>
    <property type="match status" value="1"/>
</dbReference>
<protein>
    <submittedName>
        <fullName evidence="2">Uracil phosphoribosyltransferase</fullName>
        <ecNumber evidence="2">2.4.2.9</ecNumber>
    </submittedName>
</protein>
<dbReference type="EMBL" id="JANIET010000002">
    <property type="protein sequence ID" value="MCQ8229716.1"/>
    <property type="molecule type" value="Genomic_DNA"/>
</dbReference>